<organism evidence="2 3">
    <name type="scientific">Paraburkholderia graminis</name>
    <dbReference type="NCBI Taxonomy" id="60548"/>
    <lineage>
        <taxon>Bacteria</taxon>
        <taxon>Pseudomonadati</taxon>
        <taxon>Pseudomonadota</taxon>
        <taxon>Betaproteobacteria</taxon>
        <taxon>Burkholderiales</taxon>
        <taxon>Burkholderiaceae</taxon>
        <taxon>Paraburkholderia</taxon>
    </lineage>
</organism>
<evidence type="ECO:0000313" key="2">
    <source>
        <dbReference type="EMBL" id="MDR6205175.1"/>
    </source>
</evidence>
<protein>
    <submittedName>
        <fullName evidence="2">Uncharacterized protein</fullName>
    </submittedName>
</protein>
<dbReference type="EMBL" id="JAVIZN010000002">
    <property type="protein sequence ID" value="MDR6205175.1"/>
    <property type="molecule type" value="Genomic_DNA"/>
</dbReference>
<reference evidence="2 3" key="1">
    <citation type="submission" date="2023-08" db="EMBL/GenBank/DDBJ databases">
        <title>Genome sequencing of plant associated microbes to promote plant fitness in Sorghum bicolor and Oryza sativa.</title>
        <authorList>
            <person name="Coleman-Derr D."/>
        </authorList>
    </citation>
    <scope>NUCLEOTIDE SEQUENCE [LARGE SCALE GENOMIC DNA]</scope>
    <source>
        <strain evidence="2 3">SLBN-33</strain>
    </source>
</reference>
<dbReference type="AlphaFoldDB" id="A0ABD5CKX0"/>
<feature type="compositionally biased region" description="Basic residues" evidence="1">
    <location>
        <begin position="132"/>
        <end position="141"/>
    </location>
</feature>
<sequence>MTKKSLKLQPTTPTRPPVDALQYEKLALSAFDLCDRSLTQLDTLITLASSIHRNPALTRDERQRRQKLIELLVDTAEQYQQELECDRELFQVIALDAKGVPHSRITARHAANLLAEAAQKGGASQEATANGKRGKNVVREKRRCIGSGLDAAAARRASLSHKDKGKGSQGPRRAA</sequence>
<name>A0ABD5CKX0_9BURK</name>
<feature type="region of interest" description="Disordered" evidence="1">
    <location>
        <begin position="120"/>
        <end position="141"/>
    </location>
</feature>
<comment type="caution">
    <text evidence="2">The sequence shown here is derived from an EMBL/GenBank/DDBJ whole genome shotgun (WGS) entry which is preliminary data.</text>
</comment>
<evidence type="ECO:0000256" key="1">
    <source>
        <dbReference type="SAM" id="MobiDB-lite"/>
    </source>
</evidence>
<evidence type="ECO:0000313" key="3">
    <source>
        <dbReference type="Proteomes" id="UP001245184"/>
    </source>
</evidence>
<gene>
    <name evidence="2" type="ORF">QF025_003895</name>
</gene>
<accession>A0ABD5CKX0</accession>
<feature type="region of interest" description="Disordered" evidence="1">
    <location>
        <begin position="155"/>
        <end position="175"/>
    </location>
</feature>
<dbReference type="Proteomes" id="UP001245184">
    <property type="component" value="Unassembled WGS sequence"/>
</dbReference>
<proteinExistence type="predicted"/>